<keyword evidence="9" id="KW-1185">Reference proteome</keyword>
<feature type="domain" description="Rieske" evidence="7">
    <location>
        <begin position="103"/>
        <end position="212"/>
    </location>
</feature>
<dbReference type="CDD" id="cd08879">
    <property type="entry name" value="RHO_alpha_C_AntDO-like"/>
    <property type="match status" value="1"/>
</dbReference>
<dbReference type="Pfam" id="PF00848">
    <property type="entry name" value="Ring_hydroxyl_A"/>
    <property type="match status" value="1"/>
</dbReference>
<gene>
    <name evidence="8" type="ORF">DFR67_11521</name>
</gene>
<dbReference type="InterPro" id="IPR015879">
    <property type="entry name" value="Ring_hydroxy_dOase_asu_C_dom"/>
</dbReference>
<comment type="cofactor">
    <cofactor evidence="1">
        <name>Fe cation</name>
        <dbReference type="ChEBI" id="CHEBI:24875"/>
    </cofactor>
</comment>
<dbReference type="Proteomes" id="UP000247591">
    <property type="component" value="Unassembled WGS sequence"/>
</dbReference>
<evidence type="ECO:0000313" key="8">
    <source>
        <dbReference type="EMBL" id="PYE13696.1"/>
    </source>
</evidence>
<name>A0A318RVL0_WILLI</name>
<proteinExistence type="predicted"/>
<dbReference type="Pfam" id="PF00355">
    <property type="entry name" value="Rieske"/>
    <property type="match status" value="1"/>
</dbReference>
<evidence type="ECO:0000256" key="4">
    <source>
        <dbReference type="ARBA" id="ARBA00023002"/>
    </source>
</evidence>
<dbReference type="GO" id="GO:0004497">
    <property type="term" value="F:monooxygenase activity"/>
    <property type="evidence" value="ECO:0007669"/>
    <property type="project" value="UniProtKB-ARBA"/>
</dbReference>
<dbReference type="PROSITE" id="PS51296">
    <property type="entry name" value="RIESKE"/>
    <property type="match status" value="1"/>
</dbReference>
<evidence type="ECO:0000256" key="5">
    <source>
        <dbReference type="ARBA" id="ARBA00023004"/>
    </source>
</evidence>
<evidence type="ECO:0000256" key="6">
    <source>
        <dbReference type="ARBA" id="ARBA00023014"/>
    </source>
</evidence>
<keyword evidence="2" id="KW-0001">2Fe-2S</keyword>
<reference evidence="8 9" key="1">
    <citation type="submission" date="2018-06" db="EMBL/GenBank/DDBJ databases">
        <title>Genomic Encyclopedia of Type Strains, Phase IV (KMG-IV): sequencing the most valuable type-strain genomes for metagenomic binning, comparative biology and taxonomic classification.</title>
        <authorList>
            <person name="Goeker M."/>
        </authorList>
    </citation>
    <scope>NUCLEOTIDE SEQUENCE [LARGE SCALE GENOMIC DNA]</scope>
    <source>
        <strain evidence="8 9">DSM 45521</strain>
    </source>
</reference>
<dbReference type="PANTHER" id="PTHR43756">
    <property type="entry name" value="CHOLINE MONOOXYGENASE, CHLOROPLASTIC"/>
    <property type="match status" value="1"/>
</dbReference>
<evidence type="ECO:0000259" key="7">
    <source>
        <dbReference type="PROSITE" id="PS51296"/>
    </source>
</evidence>
<evidence type="ECO:0000313" key="9">
    <source>
        <dbReference type="Proteomes" id="UP000247591"/>
    </source>
</evidence>
<dbReference type="CDD" id="cd03469">
    <property type="entry name" value="Rieske_RO_Alpha_N"/>
    <property type="match status" value="1"/>
</dbReference>
<evidence type="ECO:0000256" key="3">
    <source>
        <dbReference type="ARBA" id="ARBA00022723"/>
    </source>
</evidence>
<dbReference type="GO" id="GO:0016705">
    <property type="term" value="F:oxidoreductase activity, acting on paired donors, with incorporation or reduction of molecular oxygen"/>
    <property type="evidence" value="ECO:0007669"/>
    <property type="project" value="UniProtKB-ARBA"/>
</dbReference>
<dbReference type="Gene3D" id="3.90.380.10">
    <property type="entry name" value="Naphthalene 1,2-dioxygenase Alpha Subunit, Chain A, domain 1"/>
    <property type="match status" value="1"/>
</dbReference>
<keyword evidence="5" id="KW-0408">Iron</keyword>
<dbReference type="InterPro" id="IPR001663">
    <property type="entry name" value="Rng_hydr_dOase-A"/>
</dbReference>
<evidence type="ECO:0000256" key="2">
    <source>
        <dbReference type="ARBA" id="ARBA00022714"/>
    </source>
</evidence>
<comment type="caution">
    <text evidence="8">The sequence shown here is derived from an EMBL/GenBank/DDBJ whole genome shotgun (WGS) entry which is preliminary data.</text>
</comment>
<dbReference type="InterPro" id="IPR036922">
    <property type="entry name" value="Rieske_2Fe-2S_sf"/>
</dbReference>
<dbReference type="SUPFAM" id="SSF50022">
    <property type="entry name" value="ISP domain"/>
    <property type="match status" value="1"/>
</dbReference>
<evidence type="ECO:0000256" key="1">
    <source>
        <dbReference type="ARBA" id="ARBA00001962"/>
    </source>
</evidence>
<keyword evidence="4" id="KW-0560">Oxidoreductase</keyword>
<dbReference type="PRINTS" id="PR00090">
    <property type="entry name" value="RNGDIOXGNASE"/>
</dbReference>
<dbReference type="EMBL" id="QJSP01000015">
    <property type="protein sequence ID" value="PYE13696.1"/>
    <property type="molecule type" value="Genomic_DNA"/>
</dbReference>
<keyword evidence="6" id="KW-0411">Iron-sulfur</keyword>
<dbReference type="GO" id="GO:0051537">
    <property type="term" value="F:2 iron, 2 sulfur cluster binding"/>
    <property type="evidence" value="ECO:0007669"/>
    <property type="project" value="UniProtKB-KW"/>
</dbReference>
<dbReference type="Gene3D" id="2.102.10.10">
    <property type="entry name" value="Rieske [2Fe-2S] iron-sulphur domain"/>
    <property type="match status" value="1"/>
</dbReference>
<dbReference type="PANTHER" id="PTHR43756:SF5">
    <property type="entry name" value="CHOLINE MONOOXYGENASE, CHLOROPLASTIC"/>
    <property type="match status" value="1"/>
</dbReference>
<sequence>MAQTVIVQFTPWVRLVGGGEGKDFTYSDASLSRFSPRLLVRTVTCIASSTNGAPLMTVEFTAAEKVYDLAPAELVRHDRVAGRMYTDPEIFELEMSKIFERAWIWVAHESELPRAGSFKSTHVGRQPVIVTKDRKGNINTLLNRCRHRGASVCEKRSGHANGFTCPYHAWSYGLDGTLRGIPYPDGYEDVMGKEGMGLKKLRTETYAGMVFATLDSDAQPLEKYLGDATLWMDRFFKQGGGYPVKVLGTHRFKFRGNWKIQLENTTDGYHFPIVHRSWMASVDSETSDMMSFMTDPAAITHDLGNGHSVMQMVPEHSDLDVDDGSEPLQGRFDDLVSELRGTGLDDAAVRKLVRAMHGTGFNLNLFPNVSMSISFFRILRPISVDETWIEHVALGSDGPPEIVDPVNRERLRVHEHFQGPFGFGTPDDAEGWDRVQRGAIGGPELPIMVNRGLGRESASEEGWPTSHVTDETGMRAAYGKWKEMMSDD</sequence>
<dbReference type="AlphaFoldDB" id="A0A318RVL0"/>
<accession>A0A318RVL0</accession>
<organism evidence="8 9">
    <name type="scientific">Williamsia limnetica</name>
    <dbReference type="NCBI Taxonomy" id="882452"/>
    <lineage>
        <taxon>Bacteria</taxon>
        <taxon>Bacillati</taxon>
        <taxon>Actinomycetota</taxon>
        <taxon>Actinomycetes</taxon>
        <taxon>Mycobacteriales</taxon>
        <taxon>Nocardiaceae</taxon>
        <taxon>Williamsia</taxon>
    </lineage>
</organism>
<dbReference type="InterPro" id="IPR017941">
    <property type="entry name" value="Rieske_2Fe-2S"/>
</dbReference>
<dbReference type="SUPFAM" id="SSF55961">
    <property type="entry name" value="Bet v1-like"/>
    <property type="match status" value="1"/>
</dbReference>
<dbReference type="GO" id="GO:0005506">
    <property type="term" value="F:iron ion binding"/>
    <property type="evidence" value="ECO:0007669"/>
    <property type="project" value="InterPro"/>
</dbReference>
<protein>
    <submittedName>
        <fullName evidence="8">Ring hydroxylating enzyme alpha subunit</fullName>
    </submittedName>
</protein>
<keyword evidence="3" id="KW-0479">Metal-binding</keyword>